<organism evidence="1 2">
    <name type="scientific">Scleropages formosus</name>
    <name type="common">Asian bonytongue</name>
    <name type="synonym">Osteoglossum formosum</name>
    <dbReference type="NCBI Taxonomy" id="113540"/>
    <lineage>
        <taxon>Eukaryota</taxon>
        <taxon>Metazoa</taxon>
        <taxon>Chordata</taxon>
        <taxon>Craniata</taxon>
        <taxon>Vertebrata</taxon>
        <taxon>Euteleostomi</taxon>
        <taxon>Actinopterygii</taxon>
        <taxon>Neopterygii</taxon>
        <taxon>Teleostei</taxon>
        <taxon>Osteoglossocephala</taxon>
        <taxon>Osteoglossomorpha</taxon>
        <taxon>Osteoglossiformes</taxon>
        <taxon>Osteoglossidae</taxon>
        <taxon>Scleropages</taxon>
    </lineage>
</organism>
<protein>
    <submittedName>
        <fullName evidence="1">Uncharacterized protein</fullName>
    </submittedName>
</protein>
<evidence type="ECO:0000313" key="2">
    <source>
        <dbReference type="Proteomes" id="UP000034805"/>
    </source>
</evidence>
<accession>A0A0P7UEQ9</accession>
<sequence>SFLERLRGSSCGFCCTTASPRPALWWSKCTSFTAVAEGTNPSSPNSRLCLRMNSQVILRLLVRARRRQRGGSRWR</sequence>
<dbReference type="Proteomes" id="UP000034805">
    <property type="component" value="Unassembled WGS sequence"/>
</dbReference>
<evidence type="ECO:0000313" key="1">
    <source>
        <dbReference type="EMBL" id="KPP57519.1"/>
    </source>
</evidence>
<name>A0A0P7UEQ9_SCLFO</name>
<dbReference type="AlphaFoldDB" id="A0A0P7UEQ9"/>
<feature type="non-terminal residue" evidence="1">
    <location>
        <position position="1"/>
    </location>
</feature>
<gene>
    <name evidence="1" type="ORF">Z043_124747</name>
</gene>
<comment type="caution">
    <text evidence="1">The sequence shown here is derived from an EMBL/GenBank/DDBJ whole genome shotgun (WGS) entry which is preliminary data.</text>
</comment>
<dbReference type="EMBL" id="JARO02016222">
    <property type="protein sequence ID" value="KPP57519.1"/>
    <property type="molecule type" value="Genomic_DNA"/>
</dbReference>
<reference evidence="1 2" key="1">
    <citation type="submission" date="2015-08" db="EMBL/GenBank/DDBJ databases">
        <title>The genome of the Asian arowana (Scleropages formosus).</title>
        <authorList>
            <person name="Tan M.H."/>
            <person name="Gan H.M."/>
            <person name="Croft L.J."/>
            <person name="Austin C.M."/>
        </authorList>
    </citation>
    <scope>NUCLEOTIDE SEQUENCE [LARGE SCALE GENOMIC DNA]</scope>
    <source>
        <strain evidence="1">Aro1</strain>
    </source>
</reference>
<proteinExistence type="predicted"/>